<evidence type="ECO:0000256" key="1">
    <source>
        <dbReference type="SAM" id="MobiDB-lite"/>
    </source>
</evidence>
<dbReference type="HOGENOM" id="CLU_3411036_0_0_1"/>
<sequence>MTMVDSERRGKQRQKGRASQPLFIEGLNK</sequence>
<dbReference type="AlphaFoldDB" id="T1L1W4"/>
<evidence type="ECO:0000313" key="3">
    <source>
        <dbReference type="Proteomes" id="UP000015104"/>
    </source>
</evidence>
<evidence type="ECO:0000313" key="2">
    <source>
        <dbReference type="EnsemblMetazoa" id="tetur32g01070.1"/>
    </source>
</evidence>
<reference evidence="2" key="2">
    <citation type="submission" date="2015-06" db="UniProtKB">
        <authorList>
            <consortium name="EnsemblMetazoa"/>
        </authorList>
    </citation>
    <scope>IDENTIFICATION</scope>
</reference>
<dbReference type="Proteomes" id="UP000015104">
    <property type="component" value="Unassembled WGS sequence"/>
</dbReference>
<keyword evidence="3" id="KW-1185">Reference proteome</keyword>
<feature type="region of interest" description="Disordered" evidence="1">
    <location>
        <begin position="1"/>
        <end position="29"/>
    </location>
</feature>
<dbReference type="EnsemblMetazoa" id="tetur32g01070.1">
    <property type="protein sequence ID" value="tetur32g01070.1"/>
    <property type="gene ID" value="tetur32g01070"/>
</dbReference>
<name>T1L1W4_TETUR</name>
<proteinExistence type="predicted"/>
<organism evidence="2 3">
    <name type="scientific">Tetranychus urticae</name>
    <name type="common">Two-spotted spider mite</name>
    <dbReference type="NCBI Taxonomy" id="32264"/>
    <lineage>
        <taxon>Eukaryota</taxon>
        <taxon>Metazoa</taxon>
        <taxon>Ecdysozoa</taxon>
        <taxon>Arthropoda</taxon>
        <taxon>Chelicerata</taxon>
        <taxon>Arachnida</taxon>
        <taxon>Acari</taxon>
        <taxon>Acariformes</taxon>
        <taxon>Trombidiformes</taxon>
        <taxon>Prostigmata</taxon>
        <taxon>Eleutherengona</taxon>
        <taxon>Raphignathae</taxon>
        <taxon>Tetranychoidea</taxon>
        <taxon>Tetranychidae</taxon>
        <taxon>Tetranychus</taxon>
    </lineage>
</organism>
<dbReference type="EMBL" id="CAEY01000922">
    <property type="status" value="NOT_ANNOTATED_CDS"/>
    <property type="molecule type" value="Genomic_DNA"/>
</dbReference>
<accession>T1L1W4</accession>
<protein>
    <submittedName>
        <fullName evidence="2">Uncharacterized protein</fullName>
    </submittedName>
</protein>
<reference evidence="3" key="1">
    <citation type="submission" date="2011-08" db="EMBL/GenBank/DDBJ databases">
        <authorList>
            <person name="Rombauts S."/>
        </authorList>
    </citation>
    <scope>NUCLEOTIDE SEQUENCE</scope>
    <source>
        <strain evidence="3">London</strain>
    </source>
</reference>